<organism evidence="5">
    <name type="scientific">Copromyxa protea</name>
    <dbReference type="NCBI Taxonomy" id="931554"/>
    <lineage>
        <taxon>Eukaryota</taxon>
        <taxon>Amoebozoa</taxon>
        <taxon>Tubulinea</taxon>
        <taxon>Elardia</taxon>
        <taxon>Euamoebida</taxon>
        <taxon>Hartmannellidae</taxon>
        <taxon>Copromyxa</taxon>
    </lineage>
</organism>
<dbReference type="InterPro" id="IPR027417">
    <property type="entry name" value="P-loop_NTPase"/>
</dbReference>
<evidence type="ECO:0000313" key="5">
    <source>
        <dbReference type="EMBL" id="BAN33737.1"/>
    </source>
</evidence>
<keyword evidence="5" id="KW-0251">Elongation factor</keyword>
<dbReference type="AlphaFoldDB" id="A0A060N4B6"/>
<dbReference type="InterPro" id="IPR009001">
    <property type="entry name" value="Transl_elong_EF1A/Init_IF2_C"/>
</dbReference>
<dbReference type="SUPFAM" id="SSF50447">
    <property type="entry name" value="Translation proteins"/>
    <property type="match status" value="1"/>
</dbReference>
<dbReference type="FunFam" id="3.40.50.300:FF:002868">
    <property type="entry name" value="Eukaryotic translation elongation factor 1 alpha 2"/>
    <property type="match status" value="1"/>
</dbReference>
<dbReference type="Gene3D" id="3.40.50.300">
    <property type="entry name" value="P-loop containing nucleotide triphosphate hydrolases"/>
    <property type="match status" value="1"/>
</dbReference>
<dbReference type="GO" id="GO:0003746">
    <property type="term" value="F:translation elongation factor activity"/>
    <property type="evidence" value="ECO:0007669"/>
    <property type="project" value="UniProtKB-KW"/>
</dbReference>
<keyword evidence="3" id="KW-0342">GTP-binding</keyword>
<dbReference type="Pfam" id="PF00009">
    <property type="entry name" value="GTP_EFTU"/>
    <property type="match status" value="1"/>
</dbReference>
<dbReference type="GO" id="GO:0003924">
    <property type="term" value="F:GTPase activity"/>
    <property type="evidence" value="ECO:0007669"/>
    <property type="project" value="InterPro"/>
</dbReference>
<dbReference type="InterPro" id="IPR000795">
    <property type="entry name" value="T_Tr_GTP-bd_dom"/>
</dbReference>
<dbReference type="InterPro" id="IPR050100">
    <property type="entry name" value="TRAFAC_GTPase_members"/>
</dbReference>
<sequence>MAEGKQHLSIVICGHVDAGKSTTTGRLIFDLGGIPEREMVKLKEEADRLGKGSFAFAFYMDRQKEERERGVTIACTTKEFFTATKHYTVIDAPGHRNFIKNMITGASQADVALLMVPADGNFTTAIARGNHKAGEVQGQTRQHALLINLLGVKQLFVGINKMDADLAGYKEARYKEIKDEMSSMLIRVGWLKKFVEESVPFLPISGWKGDNLIAKSTNMPWWNGVELKINGKAVEFNGQTKFTTLLECLEHFVQVPERSSSAVARTPISGIYNIKGIGSVLTGRVEQGTVKPGEEVIFLPTHTSSTPCDGKIFTVEMHHKSVPQAVSGDNCGFNIKGLKKENMPRVGDVMVLKSDTSINRAGTFTTQVRVLDHPGELKPGYCPIAFVRTGRSAVRMTKIDWKVGKETGNQKLESPTSLKANEMAQVVFEPQQPFVVDTFKNCEGLGRVAIMEGASVIMLGKVTATTAFVAK</sequence>
<dbReference type="InterPro" id="IPR004161">
    <property type="entry name" value="EFTu-like_2"/>
</dbReference>
<comment type="similarity">
    <text evidence="1">Belongs to the TRAFAC class translation factor GTPase superfamily. Classic translation factor GTPase family. EF-Tu/EF-1A subfamily.</text>
</comment>
<dbReference type="CDD" id="cd03705">
    <property type="entry name" value="EF1_alpha_III"/>
    <property type="match status" value="1"/>
</dbReference>
<dbReference type="EMBL" id="AB766053">
    <property type="protein sequence ID" value="BAN33737.1"/>
    <property type="molecule type" value="mRNA"/>
</dbReference>
<dbReference type="PROSITE" id="PS51722">
    <property type="entry name" value="G_TR_2"/>
    <property type="match status" value="1"/>
</dbReference>
<dbReference type="GO" id="GO:0005525">
    <property type="term" value="F:GTP binding"/>
    <property type="evidence" value="ECO:0007669"/>
    <property type="project" value="UniProtKB-KW"/>
</dbReference>
<dbReference type="InterPro" id="IPR009000">
    <property type="entry name" value="Transl_B-barrel_sf"/>
</dbReference>
<evidence type="ECO:0000256" key="1">
    <source>
        <dbReference type="ARBA" id="ARBA00007249"/>
    </source>
</evidence>
<evidence type="ECO:0000259" key="4">
    <source>
        <dbReference type="PROSITE" id="PS51722"/>
    </source>
</evidence>
<dbReference type="InterPro" id="IPR054696">
    <property type="entry name" value="GTP-eEF1A_C"/>
</dbReference>
<dbReference type="Pfam" id="PF22594">
    <property type="entry name" value="GTP-eEF1A_C"/>
    <property type="match status" value="1"/>
</dbReference>
<dbReference type="InterPro" id="IPR031157">
    <property type="entry name" value="G_TR_CS"/>
</dbReference>
<dbReference type="PRINTS" id="PR00315">
    <property type="entry name" value="ELONGATNFCT"/>
</dbReference>
<feature type="domain" description="Tr-type G" evidence="4">
    <location>
        <begin position="5"/>
        <end position="257"/>
    </location>
</feature>
<keyword evidence="5" id="KW-0648">Protein biosynthesis</keyword>
<name>A0A060N4B6_9EUKA</name>
<dbReference type="Gene3D" id="2.40.30.10">
    <property type="entry name" value="Translation factors"/>
    <property type="match status" value="2"/>
</dbReference>
<dbReference type="FunFam" id="2.40.30.10:FF:000115">
    <property type="entry name" value="Eukaryotic translation elongation factor 1 alpha"/>
    <property type="match status" value="1"/>
</dbReference>
<evidence type="ECO:0000256" key="3">
    <source>
        <dbReference type="ARBA" id="ARBA00023134"/>
    </source>
</evidence>
<keyword evidence="2" id="KW-0547">Nucleotide-binding</keyword>
<dbReference type="SUPFAM" id="SSF50465">
    <property type="entry name" value="EF-Tu/eEF-1alpha/eIF2-gamma C-terminal domain"/>
    <property type="match status" value="1"/>
</dbReference>
<evidence type="ECO:0000256" key="2">
    <source>
        <dbReference type="ARBA" id="ARBA00022741"/>
    </source>
</evidence>
<dbReference type="FunFam" id="2.40.30.10:FF:000159">
    <property type="entry name" value="Translation elongation factor alpha"/>
    <property type="match status" value="1"/>
</dbReference>
<dbReference type="SUPFAM" id="SSF52540">
    <property type="entry name" value="P-loop containing nucleoside triphosphate hydrolases"/>
    <property type="match status" value="1"/>
</dbReference>
<dbReference type="PROSITE" id="PS00301">
    <property type="entry name" value="G_TR_1"/>
    <property type="match status" value="1"/>
</dbReference>
<protein>
    <submittedName>
        <fullName evidence="5">Elongation factor-like protein</fullName>
    </submittedName>
</protein>
<accession>A0A060N4B6</accession>
<dbReference type="CDD" id="cd01883">
    <property type="entry name" value="EF1_alpha"/>
    <property type="match status" value="1"/>
</dbReference>
<reference evidence="5" key="1">
    <citation type="submission" date="2012-11" db="EMBL/GenBank/DDBJ databases">
        <title>Evolution of elongation factor 1alpha and elongation factor-like genes in eukaryotes.</title>
        <authorList>
            <person name="Kamikawa R."/>
            <person name="Inagaki Y."/>
        </authorList>
    </citation>
    <scope>NUCLEOTIDE SEQUENCE</scope>
    <source>
        <strain evidence="5">ATCC PRA-324</strain>
    </source>
</reference>
<proteinExistence type="evidence at transcript level"/>
<dbReference type="Pfam" id="PF03144">
    <property type="entry name" value="GTP_EFTU_D2"/>
    <property type="match status" value="1"/>
</dbReference>
<dbReference type="PANTHER" id="PTHR23115">
    <property type="entry name" value="TRANSLATION FACTOR"/>
    <property type="match status" value="1"/>
</dbReference>
<gene>
    <name evidence="5" type="primary">EFL</name>
</gene>